<keyword evidence="3" id="KW-1185">Reference proteome</keyword>
<comment type="caution">
    <text evidence="2">The sequence shown here is derived from an EMBL/GenBank/DDBJ whole genome shotgun (WGS) entry which is preliminary data.</text>
</comment>
<evidence type="ECO:0000313" key="3">
    <source>
        <dbReference type="Proteomes" id="UP000823388"/>
    </source>
</evidence>
<feature type="region of interest" description="Disordered" evidence="1">
    <location>
        <begin position="72"/>
        <end position="117"/>
    </location>
</feature>
<gene>
    <name evidence="2" type="ORF">PVAP13_5NG461200</name>
</gene>
<protein>
    <submittedName>
        <fullName evidence="2">Uncharacterized protein</fullName>
    </submittedName>
</protein>
<accession>A0A8T0S0P5</accession>
<sequence>MTRININLPSHVVRQLFFALRRVGGMRHGPIRHHGQRRSVFEHLGPRVRRSAVNGSGCGRIFASAVRNLRQDARRGRRWSPVRRGRQASPLAPRLQSQPPSRRRGVDGAGPSNVAPQAVEAPAPPIVEAPAPPVDEVVAVPMEPMSPTLPPPPPRFWCDFCKEFTPIPHTLDPWLLATQAAPALYAVKEEEEDDVVPGLGIRDPFNTAARTGISPYFFLDRAGPSAHPPAATLPFPQPVKTEDAEMVAAPGIGPLAPPPGTRAAAAARMKAQALPEEGTATTPPTLRRLLGRRVAAVDRRPGIRRGSWNPAALNLPSAEVLNMGAYSNGFYSPDEGESSSN</sequence>
<proteinExistence type="predicted"/>
<evidence type="ECO:0000313" key="2">
    <source>
        <dbReference type="EMBL" id="KAG2590835.1"/>
    </source>
</evidence>
<name>A0A8T0S0P5_PANVG</name>
<evidence type="ECO:0000256" key="1">
    <source>
        <dbReference type="SAM" id="MobiDB-lite"/>
    </source>
</evidence>
<reference evidence="2" key="1">
    <citation type="submission" date="2020-05" db="EMBL/GenBank/DDBJ databases">
        <title>WGS assembly of Panicum virgatum.</title>
        <authorList>
            <person name="Lovell J.T."/>
            <person name="Jenkins J."/>
            <person name="Shu S."/>
            <person name="Juenger T.E."/>
            <person name="Schmutz J."/>
        </authorList>
    </citation>
    <scope>NUCLEOTIDE SEQUENCE</scope>
    <source>
        <strain evidence="2">AP13</strain>
    </source>
</reference>
<dbReference type="AlphaFoldDB" id="A0A8T0S0P5"/>
<dbReference type="EMBL" id="CM029046">
    <property type="protein sequence ID" value="KAG2590835.1"/>
    <property type="molecule type" value="Genomic_DNA"/>
</dbReference>
<organism evidence="2 3">
    <name type="scientific">Panicum virgatum</name>
    <name type="common">Blackwell switchgrass</name>
    <dbReference type="NCBI Taxonomy" id="38727"/>
    <lineage>
        <taxon>Eukaryota</taxon>
        <taxon>Viridiplantae</taxon>
        <taxon>Streptophyta</taxon>
        <taxon>Embryophyta</taxon>
        <taxon>Tracheophyta</taxon>
        <taxon>Spermatophyta</taxon>
        <taxon>Magnoliopsida</taxon>
        <taxon>Liliopsida</taxon>
        <taxon>Poales</taxon>
        <taxon>Poaceae</taxon>
        <taxon>PACMAD clade</taxon>
        <taxon>Panicoideae</taxon>
        <taxon>Panicodae</taxon>
        <taxon>Paniceae</taxon>
        <taxon>Panicinae</taxon>
        <taxon>Panicum</taxon>
        <taxon>Panicum sect. Hiantes</taxon>
    </lineage>
</organism>
<dbReference type="Proteomes" id="UP000823388">
    <property type="component" value="Chromosome 5N"/>
</dbReference>
<feature type="compositionally biased region" description="Basic residues" evidence="1">
    <location>
        <begin position="75"/>
        <end position="86"/>
    </location>
</feature>